<name>A0A6C0JJ59_9ZZZZ</name>
<sequence>MSAPAPTCPDGAQLINVGTLSFCMLNGQGVGPPTCPAGFVYTPGNLYRCEVDPATTAATQQQAVADATASAQAAVDRYTLSFTALQGQKEQLQKTLDLMTSAKGLYSGVSDDLHYSVDEFTKNIADLQNQINITNRKIASPSWYPWLDMFLNVMLVLVLLYAIYVVVSKIYVRPVVPQFQYPY</sequence>
<evidence type="ECO:0000256" key="1">
    <source>
        <dbReference type="SAM" id="Phobius"/>
    </source>
</evidence>
<dbReference type="AlphaFoldDB" id="A0A6C0JJ59"/>
<protein>
    <submittedName>
        <fullName evidence="2">Uncharacterized protein</fullName>
    </submittedName>
</protein>
<feature type="transmembrane region" description="Helical" evidence="1">
    <location>
        <begin position="143"/>
        <end position="167"/>
    </location>
</feature>
<reference evidence="2" key="1">
    <citation type="journal article" date="2020" name="Nature">
        <title>Giant virus diversity and host interactions through global metagenomics.</title>
        <authorList>
            <person name="Schulz F."/>
            <person name="Roux S."/>
            <person name="Paez-Espino D."/>
            <person name="Jungbluth S."/>
            <person name="Walsh D.A."/>
            <person name="Denef V.J."/>
            <person name="McMahon K.D."/>
            <person name="Konstantinidis K.T."/>
            <person name="Eloe-Fadrosh E.A."/>
            <person name="Kyrpides N.C."/>
            <person name="Woyke T."/>
        </authorList>
    </citation>
    <scope>NUCLEOTIDE SEQUENCE</scope>
    <source>
        <strain evidence="2">GVMAG-M-3300027708-51</strain>
    </source>
</reference>
<accession>A0A6C0JJ59</accession>
<dbReference type="EMBL" id="MN740401">
    <property type="protein sequence ID" value="QHU04477.1"/>
    <property type="molecule type" value="Genomic_DNA"/>
</dbReference>
<evidence type="ECO:0000313" key="2">
    <source>
        <dbReference type="EMBL" id="QHU04477.1"/>
    </source>
</evidence>
<keyword evidence="1" id="KW-0812">Transmembrane</keyword>
<organism evidence="2">
    <name type="scientific">viral metagenome</name>
    <dbReference type="NCBI Taxonomy" id="1070528"/>
    <lineage>
        <taxon>unclassified sequences</taxon>
        <taxon>metagenomes</taxon>
        <taxon>organismal metagenomes</taxon>
    </lineage>
</organism>
<keyword evidence="1" id="KW-1133">Transmembrane helix</keyword>
<keyword evidence="1" id="KW-0472">Membrane</keyword>
<proteinExistence type="predicted"/>